<dbReference type="VEuPathDB" id="PlasmoDB:PmUG01_02013500"/>
<sequence length="475" mass="53823">MTEEGSSQQEQTDLPLQGGMRNGKRKFLGNEKICISFKRKRRTTKIVCKQFQMHSEDSSSTPEDDVLSRGTVLKDGKEVVAQPLYEVGVEVEQPHEVKVWTKLCPEEGIIRDVPDKEVNNVGSGIGMLEVAGNSSSSVVRVCENDSREGAVDVNNWEEFICKQENGTVYVGDKENEWSSGRVDLGRDDEVLEILGKLGGSVSTEKEAVAEGVEVIEVVEAEKGTTSKVVEAEKGTTSEVVEAERGITSKVVEAERGATSDVAEAEESADSLEDSVLFNISNKDMYNFHILFEKDKKLKDEFFLKNHISEKTLLLNLHMEYSSLLDQSFFPVSDTYFYNYYFDDHFFFFIRSSHMLNLFIKVQRKNILLSQEIYFEFLKIHLMNKCKTNTDIEFYLCNYSASSEDTLVHFLEKCFKHLNAQSSNGSSLRLYDAANEISFLLSQIRMYIREVDILLRIDIDKTTHTTTIKCACKSGI</sequence>
<evidence type="ECO:0000256" key="1">
    <source>
        <dbReference type="SAM" id="MobiDB-lite"/>
    </source>
</evidence>
<evidence type="ECO:0000313" key="2">
    <source>
        <dbReference type="EMBL" id="SBS94071.1"/>
    </source>
</evidence>
<reference evidence="3" key="1">
    <citation type="submission" date="2016-05" db="EMBL/GenBank/DDBJ databases">
        <authorList>
            <person name="Naeem Raeece"/>
        </authorList>
    </citation>
    <scope>NUCLEOTIDE SEQUENCE [LARGE SCALE GENOMIC DNA]</scope>
</reference>
<proteinExistence type="predicted"/>
<protein>
    <submittedName>
        <fullName evidence="2">Bromodomain protein, putative</fullName>
    </submittedName>
</protein>
<dbReference type="Proteomes" id="UP000078597">
    <property type="component" value="Unassembled WGS sequence"/>
</dbReference>
<accession>A0A1A8WQD8</accession>
<evidence type="ECO:0000313" key="3">
    <source>
        <dbReference type="Proteomes" id="UP000078597"/>
    </source>
</evidence>
<feature type="region of interest" description="Disordered" evidence="1">
    <location>
        <begin position="1"/>
        <end position="24"/>
    </location>
</feature>
<dbReference type="AlphaFoldDB" id="A0A1A8WQD8"/>
<organism evidence="2 3">
    <name type="scientific">Plasmodium malariae</name>
    <dbReference type="NCBI Taxonomy" id="5858"/>
    <lineage>
        <taxon>Eukaryota</taxon>
        <taxon>Sar</taxon>
        <taxon>Alveolata</taxon>
        <taxon>Apicomplexa</taxon>
        <taxon>Aconoidasida</taxon>
        <taxon>Haemosporida</taxon>
        <taxon>Plasmodiidae</taxon>
        <taxon>Plasmodium</taxon>
        <taxon>Plasmodium (Plasmodium)</taxon>
    </lineage>
</organism>
<name>A0A1A8WQD8_PLAMA</name>
<feature type="compositionally biased region" description="Polar residues" evidence="1">
    <location>
        <begin position="1"/>
        <end position="14"/>
    </location>
</feature>
<dbReference type="EMBL" id="FLQW01002744">
    <property type="protein sequence ID" value="SBS94071.1"/>
    <property type="molecule type" value="Genomic_DNA"/>
</dbReference>
<gene>
    <name evidence="2" type="ORF">PMALA_041960</name>
</gene>